<evidence type="ECO:0000256" key="1">
    <source>
        <dbReference type="ARBA" id="ARBA00008431"/>
    </source>
</evidence>
<dbReference type="PANTHER" id="PTHR23413">
    <property type="entry name" value="60S RIBOSOMAL PROTEIN L32 AND DNA-DIRECTED RNA POLYMERASE II, SUBUNIT N"/>
    <property type="match status" value="1"/>
</dbReference>
<dbReference type="SMART" id="SM01393">
    <property type="entry name" value="Ribosomal_L32e"/>
    <property type="match status" value="1"/>
</dbReference>
<proteinExistence type="inferred from homology"/>
<dbReference type="EMBL" id="CAAGRJ010002840">
    <property type="protein sequence ID" value="VFV20663.1"/>
    <property type="molecule type" value="Genomic_DNA"/>
</dbReference>
<reference evidence="5 6" key="1">
    <citation type="submission" date="2019-01" db="EMBL/GenBank/DDBJ databases">
        <authorList>
            <person name="Alioto T."/>
            <person name="Alioto T."/>
        </authorList>
    </citation>
    <scope>NUCLEOTIDE SEQUENCE [LARGE SCALE GENOMIC DNA]</scope>
</reference>
<gene>
    <name evidence="5" type="ORF">LYPA_23C011065</name>
</gene>
<dbReference type="SUPFAM" id="SSF52042">
    <property type="entry name" value="Ribosomal protein L32e"/>
    <property type="match status" value="1"/>
</dbReference>
<accession>A0A485MLE0</accession>
<dbReference type="GO" id="GO:0006412">
    <property type="term" value="P:translation"/>
    <property type="evidence" value="ECO:0007669"/>
    <property type="project" value="InterPro"/>
</dbReference>
<dbReference type="GO" id="GO:0003735">
    <property type="term" value="F:structural constituent of ribosome"/>
    <property type="evidence" value="ECO:0007669"/>
    <property type="project" value="InterPro"/>
</dbReference>
<dbReference type="Pfam" id="PF01655">
    <property type="entry name" value="Ribosomal_L32e"/>
    <property type="match status" value="1"/>
</dbReference>
<sequence>MPSIGSRSNKKTKHMLPNCFRKFQVHNIKELDILLMCNKSYCAEIIRKVSYKNAKSILERAAQLARVTNPNTKLHSKEIG</sequence>
<dbReference type="Proteomes" id="UP000386466">
    <property type="component" value="Unassembled WGS sequence"/>
</dbReference>
<dbReference type="PANTHER" id="PTHR23413:SF1">
    <property type="entry name" value="RIBOSOMAL PROTEIN L32"/>
    <property type="match status" value="1"/>
</dbReference>
<dbReference type="AlphaFoldDB" id="A0A485MLE0"/>
<dbReference type="InterPro" id="IPR001515">
    <property type="entry name" value="Ribosomal_eL32"/>
</dbReference>
<comment type="similarity">
    <text evidence="1">Belongs to the eukaryotic ribosomal protein eL32 family.</text>
</comment>
<keyword evidence="2 5" id="KW-0689">Ribosomal protein</keyword>
<keyword evidence="6" id="KW-1185">Reference proteome</keyword>
<organism evidence="5 6">
    <name type="scientific">Lynx pardinus</name>
    <name type="common">Iberian lynx</name>
    <name type="synonym">Felis pardina</name>
    <dbReference type="NCBI Taxonomy" id="191816"/>
    <lineage>
        <taxon>Eukaryota</taxon>
        <taxon>Metazoa</taxon>
        <taxon>Chordata</taxon>
        <taxon>Craniata</taxon>
        <taxon>Vertebrata</taxon>
        <taxon>Euteleostomi</taxon>
        <taxon>Mammalia</taxon>
        <taxon>Eutheria</taxon>
        <taxon>Laurasiatheria</taxon>
        <taxon>Carnivora</taxon>
        <taxon>Feliformia</taxon>
        <taxon>Felidae</taxon>
        <taxon>Felinae</taxon>
        <taxon>Lynx</taxon>
    </lineage>
</organism>
<evidence type="ECO:0000313" key="6">
    <source>
        <dbReference type="Proteomes" id="UP000386466"/>
    </source>
</evidence>
<evidence type="ECO:0000256" key="4">
    <source>
        <dbReference type="ARBA" id="ARBA00035335"/>
    </source>
</evidence>
<dbReference type="GO" id="GO:0022625">
    <property type="term" value="C:cytosolic large ribosomal subunit"/>
    <property type="evidence" value="ECO:0007669"/>
    <property type="project" value="TreeGrafter"/>
</dbReference>
<name>A0A485MLE0_LYNPA</name>
<evidence type="ECO:0000256" key="2">
    <source>
        <dbReference type="ARBA" id="ARBA00022980"/>
    </source>
</evidence>
<dbReference type="InterPro" id="IPR036351">
    <property type="entry name" value="Ribosomal_eL32_sf"/>
</dbReference>
<evidence type="ECO:0000313" key="5">
    <source>
        <dbReference type="EMBL" id="VFV20663.1"/>
    </source>
</evidence>
<keyword evidence="3" id="KW-0687">Ribonucleoprotein</keyword>
<evidence type="ECO:0000256" key="3">
    <source>
        <dbReference type="ARBA" id="ARBA00023274"/>
    </source>
</evidence>
<protein>
    <recommendedName>
        <fullName evidence="4">60S ribosomal protein L32</fullName>
    </recommendedName>
</protein>